<dbReference type="AlphaFoldDB" id="A0A1E5GC80"/>
<keyword evidence="1" id="KW-0812">Transmembrane</keyword>
<evidence type="ECO:0008006" key="4">
    <source>
        <dbReference type="Google" id="ProtNLM"/>
    </source>
</evidence>
<reference evidence="3" key="1">
    <citation type="submission" date="2016-09" db="EMBL/GenBank/DDBJ databases">
        <authorList>
            <person name="Gulvik C.A."/>
        </authorList>
    </citation>
    <scope>NUCLEOTIDE SEQUENCE [LARGE SCALE GENOMIC DNA]</scope>
    <source>
        <strain evidence="3">DSM 23328</strain>
    </source>
</reference>
<keyword evidence="1" id="KW-1133">Transmembrane helix</keyword>
<feature type="transmembrane region" description="Helical" evidence="1">
    <location>
        <begin position="49"/>
        <end position="66"/>
    </location>
</feature>
<name>A0A1E5GC80_9ENTE</name>
<evidence type="ECO:0000313" key="3">
    <source>
        <dbReference type="Proteomes" id="UP000094068"/>
    </source>
</evidence>
<dbReference type="RefSeq" id="WP_069646998.1">
    <property type="nucleotide sequence ID" value="NZ_MIJZ01000015.1"/>
</dbReference>
<comment type="caution">
    <text evidence="2">The sequence shown here is derived from an EMBL/GenBank/DDBJ whole genome shotgun (WGS) entry which is preliminary data.</text>
</comment>
<dbReference type="OrthoDB" id="2178251at2"/>
<evidence type="ECO:0000256" key="1">
    <source>
        <dbReference type="SAM" id="Phobius"/>
    </source>
</evidence>
<dbReference type="STRING" id="903984.BCR21_13235"/>
<accession>A0A1E5GC80</accession>
<keyword evidence="3" id="KW-1185">Reference proteome</keyword>
<dbReference type="EMBL" id="MIJZ01000015">
    <property type="protein sequence ID" value="OEG10308.1"/>
    <property type="molecule type" value="Genomic_DNA"/>
</dbReference>
<keyword evidence="1" id="KW-0472">Membrane</keyword>
<proteinExistence type="predicted"/>
<dbReference type="Gene3D" id="2.60.40.1630">
    <property type="entry name" value="bacillus anthracis domain"/>
    <property type="match status" value="1"/>
</dbReference>
<evidence type="ECO:0000313" key="2">
    <source>
        <dbReference type="EMBL" id="OEG10308.1"/>
    </source>
</evidence>
<dbReference type="Proteomes" id="UP000094068">
    <property type="component" value="Unassembled WGS sequence"/>
</dbReference>
<gene>
    <name evidence="2" type="ORF">BCR21_13235</name>
</gene>
<sequence>MDKKKNEIIIQEKEIPKEVMEKLVQNRENLLNNPIKQEKKKFKMRYKKQIIITLALAASLILIALINPQINTAIKNALGISQDSGVAMVENNGIQSELNLTSTQNGREITLTKFVSTKKKFAFDYQFKLDDEKLKELLEKQRSPDRVFTKNATDTQHIDLGLFVNDSNEDIFGGVSSQSTFRIEGDIFYGSVVATFNREKIPEDAKLTLHIYKLSWQDAEELDQAFIEASNTGSPFGVLDALEYEGDWRFDIDYKPLTQTADTQISNVNNITDIKATSDALQTTIRFIAPLKEFSTPEKPCTPGITLYKDGIEVENQLFTQISNLETGEIELSISLSSLDTTSVYKIQVNDVDNFSGETIKEVGFFELQNKESKSSK</sequence>
<protein>
    <recommendedName>
        <fullName evidence="4">DUF4179 domain-containing protein</fullName>
    </recommendedName>
</protein>
<organism evidence="2 3">
    <name type="scientific">Enterococcus ureasiticus</name>
    <dbReference type="NCBI Taxonomy" id="903984"/>
    <lineage>
        <taxon>Bacteria</taxon>
        <taxon>Bacillati</taxon>
        <taxon>Bacillota</taxon>
        <taxon>Bacilli</taxon>
        <taxon>Lactobacillales</taxon>
        <taxon>Enterococcaceae</taxon>
        <taxon>Enterococcus</taxon>
    </lineage>
</organism>